<evidence type="ECO:0000256" key="6">
    <source>
        <dbReference type="SAM" id="MobiDB-lite"/>
    </source>
</evidence>
<dbReference type="KEGG" id="vde:111248775"/>
<feature type="compositionally biased region" description="Basic and acidic residues" evidence="6">
    <location>
        <begin position="745"/>
        <end position="758"/>
    </location>
</feature>
<evidence type="ECO:0000256" key="1">
    <source>
        <dbReference type="ARBA" id="ARBA00004413"/>
    </source>
</evidence>
<dbReference type="GO" id="GO:0030139">
    <property type="term" value="C:endocytic vesicle"/>
    <property type="evidence" value="ECO:0007669"/>
    <property type="project" value="TreeGrafter"/>
</dbReference>
<dbReference type="Proteomes" id="UP000594260">
    <property type="component" value="Unplaced"/>
</dbReference>
<evidence type="ECO:0000313" key="8">
    <source>
        <dbReference type="EnsemblMetazoa" id="XP_022657427"/>
    </source>
</evidence>
<dbReference type="Gene3D" id="1.10.268.20">
    <property type="match status" value="1"/>
</dbReference>
<dbReference type="GO" id="GO:0045296">
    <property type="term" value="F:cadherin binding"/>
    <property type="evidence" value="ECO:0007669"/>
    <property type="project" value="TreeGrafter"/>
</dbReference>
<dbReference type="GO" id="GO:0005886">
    <property type="term" value="C:plasma membrane"/>
    <property type="evidence" value="ECO:0007669"/>
    <property type="project" value="UniProtKB-SubCell"/>
</dbReference>
<dbReference type="RefSeq" id="XP_022657427.1">
    <property type="nucleotide sequence ID" value="XM_022801692.1"/>
</dbReference>
<dbReference type="GO" id="GO:0055038">
    <property type="term" value="C:recycling endosome membrane"/>
    <property type="evidence" value="ECO:0007669"/>
    <property type="project" value="TreeGrafter"/>
</dbReference>
<evidence type="ECO:0000256" key="2">
    <source>
        <dbReference type="ARBA" id="ARBA00004481"/>
    </source>
</evidence>
<dbReference type="GO" id="GO:0005525">
    <property type="term" value="F:GTP binding"/>
    <property type="evidence" value="ECO:0007669"/>
    <property type="project" value="InterPro"/>
</dbReference>
<dbReference type="GO" id="GO:0006897">
    <property type="term" value="P:endocytosis"/>
    <property type="evidence" value="ECO:0007669"/>
    <property type="project" value="TreeGrafter"/>
</dbReference>
<protein>
    <recommendedName>
        <fullName evidence="7">Dynamin-type G domain-containing protein</fullName>
    </recommendedName>
</protein>
<dbReference type="PANTHER" id="PTHR11216:SF31">
    <property type="entry name" value="AT21416P"/>
    <property type="match status" value="1"/>
</dbReference>
<accession>A0A7M7JUR1</accession>
<dbReference type="GO" id="GO:0072659">
    <property type="term" value="P:protein localization to plasma membrane"/>
    <property type="evidence" value="ECO:0007669"/>
    <property type="project" value="TreeGrafter"/>
</dbReference>
<dbReference type="InterPro" id="IPR030381">
    <property type="entry name" value="G_DYNAMIN_dom"/>
</dbReference>
<reference evidence="8" key="1">
    <citation type="submission" date="2021-01" db="UniProtKB">
        <authorList>
            <consortium name="EnsemblMetazoa"/>
        </authorList>
    </citation>
    <scope>IDENTIFICATION</scope>
</reference>
<dbReference type="GO" id="GO:0048471">
    <property type="term" value="C:perinuclear region of cytoplasm"/>
    <property type="evidence" value="ECO:0007669"/>
    <property type="project" value="TreeGrafter"/>
</dbReference>
<dbReference type="InterPro" id="IPR045063">
    <property type="entry name" value="Dynamin_N"/>
</dbReference>
<name>A0A7M7JUR1_VARDE</name>
<feature type="domain" description="Dynamin-type G" evidence="7">
    <location>
        <begin position="60"/>
        <end position="304"/>
    </location>
</feature>
<evidence type="ECO:0000256" key="3">
    <source>
        <dbReference type="ARBA" id="ARBA00022475"/>
    </source>
</evidence>
<dbReference type="EnsemblMetazoa" id="XM_022801692">
    <property type="protein sequence ID" value="XP_022657427"/>
    <property type="gene ID" value="LOC111248775"/>
</dbReference>
<evidence type="ECO:0000313" key="9">
    <source>
        <dbReference type="Proteomes" id="UP000594260"/>
    </source>
</evidence>
<dbReference type="CDD" id="cd09913">
    <property type="entry name" value="EHD"/>
    <property type="match status" value="1"/>
</dbReference>
<feature type="region of interest" description="Disordered" evidence="6">
    <location>
        <begin position="439"/>
        <end position="462"/>
    </location>
</feature>
<evidence type="ECO:0000256" key="4">
    <source>
        <dbReference type="ARBA" id="ARBA00022753"/>
    </source>
</evidence>
<dbReference type="Pfam" id="PF16880">
    <property type="entry name" value="EHD_N"/>
    <property type="match status" value="1"/>
</dbReference>
<dbReference type="GeneID" id="111248775"/>
<keyword evidence="5" id="KW-0472">Membrane</keyword>
<evidence type="ECO:0000256" key="5">
    <source>
        <dbReference type="ARBA" id="ARBA00023136"/>
    </source>
</evidence>
<dbReference type="Pfam" id="PF00350">
    <property type="entry name" value="Dynamin_N"/>
    <property type="match status" value="1"/>
</dbReference>
<dbReference type="Pfam" id="PF18150">
    <property type="entry name" value="DUF5600"/>
    <property type="match status" value="1"/>
</dbReference>
<evidence type="ECO:0000259" key="7">
    <source>
        <dbReference type="PROSITE" id="PS51718"/>
    </source>
</evidence>
<sequence>MPLAKFFTFHRGEYDARVRKGNEVTVSDALKELYGTKILPLEKHYNYEDFFSTPLEPAYFESKPLVLLFGEYSTGKTSFIKYVLGKEYPGMRIGPEPTTDNFIVVEYGEDEGIVPGNALVVDKTKQYSSLAKFGGQFLNRFQCSTVHSEILERFTLVDTPGILSGEKERGYDLTAVLRWFAERCDRIILLFDINKLDISDELRAAIDMVKGYEDKIKIVLNKSDTVNTQQLMRVYGALMWSLGKVMATPEAARVYIGSFWENPWVHEENRHLFEEEEADLIIDIYTLSRDADLRKLNDLVRRAKNVRIHSHIMAELRRCMPVFGISSGRRKKRLLLELSQIYEKLQMEYQLPPGDFPSIKEMRRKLQTFDFNKIRARKRKYFDLLNQALEQDIGRLFPLLPAVDQEDLAAKDRERQMILNKVWSEKMLLRRPIRPRGVSTVSSENLSNISEVESGGDHQTQTQYQKISSLPTPVVIIKEELSSGGSSPSSRLGAIVSGVGTIGTLKRSAPSPHLEKRTIITRTESTTLPSKEQVIRTETAVATPEKTEVKTTETTVVDGRTKVKESTQLKPADPHLASYAKYQAPKVEALYATIQKKKDDAFPKVEEKKFDAKQESKAQDNKAETKDAGAAGASTVTSATQQSSNKTSETIINQVEPGKRDILKKIGETTKEKTEVQVEEKTTIIAITTPASSTVVNGGIKSNRSIKKSDQEAIKLPLNIQETPAEEKEDKILNTATSTKVITDEAKLPVAEEAKTEPTSEAPPTTKTAIPSESKEEQRRRFLFGVTSTHSDIKQRSEQSIILKEMKESYDQSSIKDYDGIINDS</sequence>
<dbReference type="OrthoDB" id="422720at2759"/>
<dbReference type="Gene3D" id="3.40.50.300">
    <property type="entry name" value="P-loop containing nucleotide triphosphate hydrolases"/>
    <property type="match status" value="1"/>
</dbReference>
<feature type="compositionally biased region" description="Low complexity" evidence="6">
    <location>
        <begin position="628"/>
        <end position="644"/>
    </location>
</feature>
<keyword evidence="3" id="KW-1003">Cell membrane</keyword>
<keyword evidence="9" id="KW-1185">Reference proteome</keyword>
<feature type="compositionally biased region" description="Polar residues" evidence="6">
    <location>
        <begin position="759"/>
        <end position="771"/>
    </location>
</feature>
<comment type="subcellular location">
    <subcellularLocation>
        <location evidence="1">Cell membrane</location>
        <topology evidence="1">Peripheral membrane protein</topology>
        <orientation evidence="1">Cytoplasmic side</orientation>
    </subcellularLocation>
    <subcellularLocation>
        <location evidence="2">Endosome membrane</location>
        <topology evidence="2">Peripheral membrane protein</topology>
    </subcellularLocation>
</comment>
<feature type="region of interest" description="Disordered" evidence="6">
    <location>
        <begin position="604"/>
        <end position="649"/>
    </location>
</feature>
<keyword evidence="4" id="KW-0967">Endosome</keyword>
<dbReference type="AlphaFoldDB" id="A0A7M7JUR1"/>
<proteinExistence type="predicted"/>
<organism evidence="8 9">
    <name type="scientific">Varroa destructor</name>
    <name type="common">Honeybee mite</name>
    <dbReference type="NCBI Taxonomy" id="109461"/>
    <lineage>
        <taxon>Eukaryota</taxon>
        <taxon>Metazoa</taxon>
        <taxon>Ecdysozoa</taxon>
        <taxon>Arthropoda</taxon>
        <taxon>Chelicerata</taxon>
        <taxon>Arachnida</taxon>
        <taxon>Acari</taxon>
        <taxon>Parasitiformes</taxon>
        <taxon>Mesostigmata</taxon>
        <taxon>Gamasina</taxon>
        <taxon>Dermanyssoidea</taxon>
        <taxon>Varroidae</taxon>
        <taxon>Varroa</taxon>
    </lineage>
</organism>
<feature type="compositionally biased region" description="Basic and acidic residues" evidence="6">
    <location>
        <begin position="604"/>
        <end position="627"/>
    </location>
</feature>
<feature type="region of interest" description="Disordered" evidence="6">
    <location>
        <begin position="745"/>
        <end position="780"/>
    </location>
</feature>
<dbReference type="GO" id="GO:0005769">
    <property type="term" value="C:early endosome"/>
    <property type="evidence" value="ECO:0007669"/>
    <property type="project" value="TreeGrafter"/>
</dbReference>
<dbReference type="InParanoid" id="A0A7M7JUR1"/>
<dbReference type="InterPro" id="IPR040990">
    <property type="entry name" value="DUF5600"/>
</dbReference>
<dbReference type="GO" id="GO:0060271">
    <property type="term" value="P:cilium assembly"/>
    <property type="evidence" value="ECO:0007669"/>
    <property type="project" value="TreeGrafter"/>
</dbReference>
<dbReference type="InterPro" id="IPR031692">
    <property type="entry name" value="EHD_N"/>
</dbReference>
<dbReference type="GO" id="GO:0032456">
    <property type="term" value="P:endocytic recycling"/>
    <property type="evidence" value="ECO:0007669"/>
    <property type="project" value="TreeGrafter"/>
</dbReference>
<dbReference type="PANTHER" id="PTHR11216">
    <property type="entry name" value="EH DOMAIN"/>
    <property type="match status" value="1"/>
</dbReference>
<dbReference type="SUPFAM" id="SSF52540">
    <property type="entry name" value="P-loop containing nucleoside triphosphate hydrolases"/>
    <property type="match status" value="1"/>
</dbReference>
<dbReference type="InterPro" id="IPR027417">
    <property type="entry name" value="P-loop_NTPase"/>
</dbReference>
<dbReference type="PROSITE" id="PS51718">
    <property type="entry name" value="G_DYNAMIN_2"/>
    <property type="match status" value="1"/>
</dbReference>